<feature type="transmembrane region" description="Helical" evidence="1">
    <location>
        <begin position="6"/>
        <end position="24"/>
    </location>
</feature>
<dbReference type="RefSeq" id="WP_181610650.1">
    <property type="nucleotide sequence ID" value="NZ_BAABAM010000002.1"/>
</dbReference>
<accession>A0A7W0CIQ1</accession>
<dbReference type="AlphaFoldDB" id="A0A7W0CIQ1"/>
<name>A0A7W0CIQ1_9ACTN</name>
<reference evidence="2 3" key="1">
    <citation type="submission" date="2020-07" db="EMBL/GenBank/DDBJ databases">
        <title>Genomic Encyclopedia of Type Strains, Phase IV (KMG-IV): sequencing the most valuable type-strain genomes for metagenomic binning, comparative biology and taxonomic classification.</title>
        <authorList>
            <person name="Goeker M."/>
        </authorList>
    </citation>
    <scope>NUCLEOTIDE SEQUENCE [LARGE SCALE GENOMIC DNA]</scope>
    <source>
        <strain evidence="2 3">DSM 45533</strain>
    </source>
</reference>
<evidence type="ECO:0000256" key="1">
    <source>
        <dbReference type="SAM" id="Phobius"/>
    </source>
</evidence>
<comment type="caution">
    <text evidence="2">The sequence shown here is derived from an EMBL/GenBank/DDBJ whole genome shotgun (WGS) entry which is preliminary data.</text>
</comment>
<keyword evidence="3" id="KW-1185">Reference proteome</keyword>
<evidence type="ECO:0000313" key="3">
    <source>
        <dbReference type="Proteomes" id="UP000530928"/>
    </source>
</evidence>
<keyword evidence="1" id="KW-0472">Membrane</keyword>
<sequence>MEAIIAGVIAIVGTLLGSLVTYIFQRRSTARAEEFTISARLREERMGVYSGFAGTILELRSAQYNRAIRGFDGKDSAEYAEARSTSQRIRVVAWQALYRVRLVADAPEVTELAESAMARVADMHDSKDMRTLVACGDDVRTAVEAFVAAAKSEVAWENRLTKPRTAELPERGGQS</sequence>
<keyword evidence="1" id="KW-1133">Transmembrane helix</keyword>
<gene>
    <name evidence="2" type="ORF">HNR30_003239</name>
</gene>
<dbReference type="EMBL" id="JACDUR010000003">
    <property type="protein sequence ID" value="MBA2891898.1"/>
    <property type="molecule type" value="Genomic_DNA"/>
</dbReference>
<proteinExistence type="predicted"/>
<keyword evidence="1" id="KW-0812">Transmembrane</keyword>
<organism evidence="2 3">
    <name type="scientific">Nonomuraea soli</name>
    <dbReference type="NCBI Taxonomy" id="1032476"/>
    <lineage>
        <taxon>Bacteria</taxon>
        <taxon>Bacillati</taxon>
        <taxon>Actinomycetota</taxon>
        <taxon>Actinomycetes</taxon>
        <taxon>Streptosporangiales</taxon>
        <taxon>Streptosporangiaceae</taxon>
        <taxon>Nonomuraea</taxon>
    </lineage>
</organism>
<dbReference type="Proteomes" id="UP000530928">
    <property type="component" value="Unassembled WGS sequence"/>
</dbReference>
<protein>
    <submittedName>
        <fullName evidence="2">Type II secretory pathway pseudopilin PulG</fullName>
    </submittedName>
</protein>
<evidence type="ECO:0000313" key="2">
    <source>
        <dbReference type="EMBL" id="MBA2891898.1"/>
    </source>
</evidence>